<reference evidence="1" key="2">
    <citation type="submission" date="2022-01" db="EMBL/GenBank/DDBJ databases">
        <authorList>
            <person name="Yamashiro T."/>
            <person name="Shiraishi A."/>
            <person name="Satake H."/>
            <person name="Nakayama K."/>
        </authorList>
    </citation>
    <scope>NUCLEOTIDE SEQUENCE</scope>
</reference>
<evidence type="ECO:0000313" key="2">
    <source>
        <dbReference type="Proteomes" id="UP001151760"/>
    </source>
</evidence>
<keyword evidence="2" id="KW-1185">Reference proteome</keyword>
<organism evidence="1 2">
    <name type="scientific">Tanacetum coccineum</name>
    <dbReference type="NCBI Taxonomy" id="301880"/>
    <lineage>
        <taxon>Eukaryota</taxon>
        <taxon>Viridiplantae</taxon>
        <taxon>Streptophyta</taxon>
        <taxon>Embryophyta</taxon>
        <taxon>Tracheophyta</taxon>
        <taxon>Spermatophyta</taxon>
        <taxon>Magnoliopsida</taxon>
        <taxon>eudicotyledons</taxon>
        <taxon>Gunneridae</taxon>
        <taxon>Pentapetalae</taxon>
        <taxon>asterids</taxon>
        <taxon>campanulids</taxon>
        <taxon>Asterales</taxon>
        <taxon>Asteraceae</taxon>
        <taxon>Asteroideae</taxon>
        <taxon>Anthemideae</taxon>
        <taxon>Anthemidinae</taxon>
        <taxon>Tanacetum</taxon>
    </lineage>
</organism>
<dbReference type="EMBL" id="BQNB010014237">
    <property type="protein sequence ID" value="GJT25755.1"/>
    <property type="molecule type" value="Genomic_DNA"/>
</dbReference>
<accession>A0ABQ5CFC4</accession>
<comment type="caution">
    <text evidence="1">The sequence shown here is derived from an EMBL/GenBank/DDBJ whole genome shotgun (WGS) entry which is preliminary data.</text>
</comment>
<gene>
    <name evidence="1" type="ORF">Tco_0895692</name>
</gene>
<proteinExistence type="predicted"/>
<protein>
    <submittedName>
        <fullName evidence="1">Uncharacterized protein</fullName>
    </submittedName>
</protein>
<reference evidence="1" key="1">
    <citation type="journal article" date="2022" name="Int. J. Mol. Sci.">
        <title>Draft Genome of Tanacetum Coccineum: Genomic Comparison of Closely Related Tanacetum-Family Plants.</title>
        <authorList>
            <person name="Yamashiro T."/>
            <person name="Shiraishi A."/>
            <person name="Nakayama K."/>
            <person name="Satake H."/>
        </authorList>
    </citation>
    <scope>NUCLEOTIDE SEQUENCE</scope>
</reference>
<evidence type="ECO:0000313" key="1">
    <source>
        <dbReference type="EMBL" id="GJT25755.1"/>
    </source>
</evidence>
<dbReference type="Proteomes" id="UP001151760">
    <property type="component" value="Unassembled WGS sequence"/>
</dbReference>
<name>A0ABQ5CFC4_9ASTR</name>
<sequence>MRSYNVQESWERKLPPPGYNTHKIMMDYFPQMDYFNRHVHIWLLEEGSGAPVLVRSIERPYKIDSRYAQIRLSTNSECNYNYNHHVFVKSLVSPHGMGDGDGDGDGGDGNVNDVIPVVDKTEELAQEYMEHLEHGKRSRFKKT</sequence>